<proteinExistence type="predicted"/>
<dbReference type="GO" id="GO:0004843">
    <property type="term" value="F:cysteine-type deubiquitinase activity"/>
    <property type="evidence" value="ECO:0007669"/>
    <property type="project" value="TreeGrafter"/>
</dbReference>
<dbReference type="PROSITE" id="PS50802">
    <property type="entry name" value="OTU"/>
    <property type="match status" value="1"/>
</dbReference>
<accession>A0A813M4H6</accession>
<dbReference type="PANTHER" id="PTHR12419">
    <property type="entry name" value="OTU DOMAIN CONTAINING PROTEIN"/>
    <property type="match status" value="1"/>
</dbReference>
<keyword evidence="4" id="KW-1185">Reference proteome</keyword>
<protein>
    <recommendedName>
        <fullName evidence="2">OTU domain-containing protein</fullName>
    </recommendedName>
</protein>
<dbReference type="InterPro" id="IPR003323">
    <property type="entry name" value="OTU_dom"/>
</dbReference>
<feature type="region of interest" description="Disordered" evidence="1">
    <location>
        <begin position="1"/>
        <end position="20"/>
    </location>
</feature>
<evidence type="ECO:0000256" key="1">
    <source>
        <dbReference type="SAM" id="MobiDB-lite"/>
    </source>
</evidence>
<dbReference type="Proteomes" id="UP000663879">
    <property type="component" value="Unassembled WGS sequence"/>
</dbReference>
<dbReference type="AlphaFoldDB" id="A0A813M4H6"/>
<evidence type="ECO:0000313" key="3">
    <source>
        <dbReference type="EMBL" id="CAF0708675.1"/>
    </source>
</evidence>
<sequence>MTKNQKNKKNSKSSSYLQDDENYESFSQQLKKLGLEIRDITGDGNCCFRALSDQMEGNESQHLDYRKRVCQFIRQNRNEFEPFIAALIEEDDTPKKQAKLDVFGQYIKNMEQPGTYADNLCLVAFARLYQLNINIHQIGLPIWTISGIVTQLSRPVRELHLSYHNGEHYSSIRPIGDKSKQPTNIFYTQQSEVKIKNSSKISSFIDEFDEWNLNDTDELDEKINQIMSVTNIQDIDFIREKLVDLNLDTELTINYLLANNSSESLVQKSKGKNKKDKKTEKKQKQMQRHQNKIMEIRQKKELESTDTTSQSTKTTTSNVTLSNIHTQAI</sequence>
<evidence type="ECO:0000313" key="4">
    <source>
        <dbReference type="Proteomes" id="UP000663879"/>
    </source>
</evidence>
<feature type="compositionally biased region" description="Basic residues" evidence="1">
    <location>
        <begin position="1"/>
        <end position="11"/>
    </location>
</feature>
<comment type="caution">
    <text evidence="3">The sequence shown here is derived from an EMBL/GenBank/DDBJ whole genome shotgun (WGS) entry which is preliminary data.</text>
</comment>
<dbReference type="PANTHER" id="PTHR12419:SF7">
    <property type="entry name" value="OTU DOMAIN-CONTAINING PROTEIN 3"/>
    <property type="match status" value="1"/>
</dbReference>
<gene>
    <name evidence="3" type="ORF">OXX778_LOCUS655</name>
</gene>
<dbReference type="OrthoDB" id="415023at2759"/>
<dbReference type="InterPro" id="IPR038765">
    <property type="entry name" value="Papain-like_cys_pep_sf"/>
</dbReference>
<feature type="region of interest" description="Disordered" evidence="1">
    <location>
        <begin position="264"/>
        <end position="329"/>
    </location>
</feature>
<feature type="domain" description="OTU" evidence="2">
    <location>
        <begin position="35"/>
        <end position="175"/>
    </location>
</feature>
<dbReference type="SUPFAM" id="SSF54001">
    <property type="entry name" value="Cysteine proteinases"/>
    <property type="match status" value="1"/>
</dbReference>
<dbReference type="GO" id="GO:0016579">
    <property type="term" value="P:protein deubiquitination"/>
    <property type="evidence" value="ECO:0007669"/>
    <property type="project" value="TreeGrafter"/>
</dbReference>
<dbReference type="Pfam" id="PF02338">
    <property type="entry name" value="OTU"/>
    <property type="match status" value="1"/>
</dbReference>
<name>A0A813M4H6_9BILA</name>
<dbReference type="Gene3D" id="3.90.70.80">
    <property type="match status" value="1"/>
</dbReference>
<dbReference type="EMBL" id="CAJNOC010000035">
    <property type="protein sequence ID" value="CAF0708675.1"/>
    <property type="molecule type" value="Genomic_DNA"/>
</dbReference>
<organism evidence="3 4">
    <name type="scientific">Brachionus calyciflorus</name>
    <dbReference type="NCBI Taxonomy" id="104777"/>
    <lineage>
        <taxon>Eukaryota</taxon>
        <taxon>Metazoa</taxon>
        <taxon>Spiralia</taxon>
        <taxon>Gnathifera</taxon>
        <taxon>Rotifera</taxon>
        <taxon>Eurotatoria</taxon>
        <taxon>Monogononta</taxon>
        <taxon>Pseudotrocha</taxon>
        <taxon>Ploima</taxon>
        <taxon>Brachionidae</taxon>
        <taxon>Brachionus</taxon>
    </lineage>
</organism>
<feature type="compositionally biased region" description="Basic and acidic residues" evidence="1">
    <location>
        <begin position="292"/>
        <end position="303"/>
    </location>
</feature>
<feature type="compositionally biased region" description="Low complexity" evidence="1">
    <location>
        <begin position="305"/>
        <end position="322"/>
    </location>
</feature>
<evidence type="ECO:0000259" key="2">
    <source>
        <dbReference type="PROSITE" id="PS50802"/>
    </source>
</evidence>
<dbReference type="InterPro" id="IPR050704">
    <property type="entry name" value="Peptidase_C85-like"/>
</dbReference>
<reference evidence="3" key="1">
    <citation type="submission" date="2021-02" db="EMBL/GenBank/DDBJ databases">
        <authorList>
            <person name="Nowell W R."/>
        </authorList>
    </citation>
    <scope>NUCLEOTIDE SEQUENCE</scope>
    <source>
        <strain evidence="3">Ploen Becks lab</strain>
    </source>
</reference>